<feature type="compositionally biased region" description="Basic and acidic residues" evidence="1">
    <location>
        <begin position="201"/>
        <end position="213"/>
    </location>
</feature>
<sequence>MKSILENPLNSVQPELNLSLEGNLGLDDLVPCYMHELPYQRECQQICEKERNSRAIVTPREENLDNIYVQVKGSKEDYGIEFSGFQEDIEINISPAWLQDQIKPLRCNKPSTLNTEDSQNQLTAITQMNQEEDLITKLQRDDKKVLTGSNESSDIQMGDESNENAAIKQKVKVSLTEQSKMDQSLENPKVVNSSSKASTLKGEDPCDQKKTSDDCSNDAEDPAKSEQPKALLSKKKLRSQKKIDISVRKEITQRQMGKPTRKRTKLKSSGESSSSEPMDLAKRRDVVNKTILRVVRRYFTSKFKATIDMKYGNPSDTQDRYFQNITTFAKTFFGSDDQVDLKDISFYLASIIEPKYMKEEDILDCGYTKEDFLVYHYCLYRYSHTRLVNLFEYQSIRFLYEHFYNQGRDEVLMNEPAMVKNKDLYSQVMLEFRNPQHFLKPLT</sequence>
<feature type="region of interest" description="Disordered" evidence="1">
    <location>
        <begin position="144"/>
        <end position="164"/>
    </location>
</feature>
<accession>A0AAD1XB49</accession>
<evidence type="ECO:0000313" key="2">
    <source>
        <dbReference type="EMBL" id="CAI2364471.1"/>
    </source>
</evidence>
<evidence type="ECO:0000256" key="1">
    <source>
        <dbReference type="SAM" id="MobiDB-lite"/>
    </source>
</evidence>
<proteinExistence type="predicted"/>
<dbReference type="AlphaFoldDB" id="A0AAD1XB49"/>
<organism evidence="2 3">
    <name type="scientific">Euplotes crassus</name>
    <dbReference type="NCBI Taxonomy" id="5936"/>
    <lineage>
        <taxon>Eukaryota</taxon>
        <taxon>Sar</taxon>
        <taxon>Alveolata</taxon>
        <taxon>Ciliophora</taxon>
        <taxon>Intramacronucleata</taxon>
        <taxon>Spirotrichea</taxon>
        <taxon>Hypotrichia</taxon>
        <taxon>Euplotida</taxon>
        <taxon>Euplotidae</taxon>
        <taxon>Moneuplotes</taxon>
    </lineage>
</organism>
<comment type="caution">
    <text evidence="2">The sequence shown here is derived from an EMBL/GenBank/DDBJ whole genome shotgun (WGS) entry which is preliminary data.</text>
</comment>
<keyword evidence="3" id="KW-1185">Reference proteome</keyword>
<reference evidence="2" key="1">
    <citation type="submission" date="2023-07" db="EMBL/GenBank/DDBJ databases">
        <authorList>
            <consortium name="AG Swart"/>
            <person name="Singh M."/>
            <person name="Singh A."/>
            <person name="Seah K."/>
            <person name="Emmerich C."/>
        </authorList>
    </citation>
    <scope>NUCLEOTIDE SEQUENCE</scope>
    <source>
        <strain evidence="2">DP1</strain>
    </source>
</reference>
<feature type="compositionally biased region" description="Basic and acidic residues" evidence="1">
    <location>
        <begin position="241"/>
        <end position="252"/>
    </location>
</feature>
<protein>
    <submittedName>
        <fullName evidence="2">Uncharacterized protein</fullName>
    </submittedName>
</protein>
<name>A0AAD1XB49_EUPCR</name>
<gene>
    <name evidence="2" type="ORF">ECRASSUSDP1_LOCUS5814</name>
</gene>
<dbReference type="Proteomes" id="UP001295684">
    <property type="component" value="Unassembled WGS sequence"/>
</dbReference>
<feature type="region of interest" description="Disordered" evidence="1">
    <location>
        <begin position="178"/>
        <end position="279"/>
    </location>
</feature>
<evidence type="ECO:0000313" key="3">
    <source>
        <dbReference type="Proteomes" id="UP001295684"/>
    </source>
</evidence>
<feature type="compositionally biased region" description="Polar residues" evidence="1">
    <location>
        <begin position="178"/>
        <end position="198"/>
    </location>
</feature>
<dbReference type="EMBL" id="CAMPGE010005624">
    <property type="protein sequence ID" value="CAI2364471.1"/>
    <property type="molecule type" value="Genomic_DNA"/>
</dbReference>